<keyword evidence="2" id="KW-0238">DNA-binding</keyword>
<dbReference type="PROSITE" id="PS50043">
    <property type="entry name" value="HTH_LUXR_2"/>
    <property type="match status" value="1"/>
</dbReference>
<dbReference type="PANTHER" id="PTHR44688:SF16">
    <property type="entry name" value="DNA-BINDING TRANSCRIPTIONAL ACTIVATOR DEVR_DOSR"/>
    <property type="match status" value="1"/>
</dbReference>
<keyword evidence="3" id="KW-0804">Transcription</keyword>
<name>L8PHS0_STRVR</name>
<keyword evidence="1" id="KW-0805">Transcription regulation</keyword>
<dbReference type="CDD" id="cd06170">
    <property type="entry name" value="LuxR_C_like"/>
    <property type="match status" value="1"/>
</dbReference>
<dbReference type="SUPFAM" id="SSF46894">
    <property type="entry name" value="C-terminal effector domain of the bipartite response regulators"/>
    <property type="match status" value="1"/>
</dbReference>
<evidence type="ECO:0000256" key="2">
    <source>
        <dbReference type="ARBA" id="ARBA00023125"/>
    </source>
</evidence>
<evidence type="ECO:0000313" key="6">
    <source>
        <dbReference type="Proteomes" id="UP000011205"/>
    </source>
</evidence>
<dbReference type="GO" id="GO:0003677">
    <property type="term" value="F:DNA binding"/>
    <property type="evidence" value="ECO:0007669"/>
    <property type="project" value="UniProtKB-KW"/>
</dbReference>
<evidence type="ECO:0000256" key="3">
    <source>
        <dbReference type="ARBA" id="ARBA00023163"/>
    </source>
</evidence>
<dbReference type="PRINTS" id="PR00038">
    <property type="entry name" value="HTHLUXR"/>
</dbReference>
<organism evidence="5 6">
    <name type="scientific">Streptomyces viridochromogenes Tue57</name>
    <dbReference type="NCBI Taxonomy" id="1160705"/>
    <lineage>
        <taxon>Bacteria</taxon>
        <taxon>Bacillati</taxon>
        <taxon>Actinomycetota</taxon>
        <taxon>Actinomycetes</taxon>
        <taxon>Kitasatosporales</taxon>
        <taxon>Streptomycetaceae</taxon>
        <taxon>Streptomyces</taxon>
    </lineage>
</organism>
<dbReference type="SMART" id="SM00421">
    <property type="entry name" value="HTH_LUXR"/>
    <property type="match status" value="1"/>
</dbReference>
<evidence type="ECO:0000256" key="1">
    <source>
        <dbReference type="ARBA" id="ARBA00023015"/>
    </source>
</evidence>
<sequence>MAVTSTRGPCVQRTVTRRLIDWLFWRNAQPVAAAQQALRPLTPRERDILLLVAAGLSDAEIAAKLSLRQTTVRSHLYHLRQKPDARDRAQLVVLVHQHAEWTTRSPERCRRQSEVAAGLDDLVLAGCAKHQQCFGSGPRTLPHISEAGRKLEDRDVFVCGAR</sequence>
<feature type="domain" description="HTH luxR-type" evidence="4">
    <location>
        <begin position="34"/>
        <end position="99"/>
    </location>
</feature>
<dbReference type="AlphaFoldDB" id="L8PHS0"/>
<gene>
    <name evidence="5" type="ORF">STVIR_4123</name>
</gene>
<dbReference type="PATRIC" id="fig|1160705.3.peg.4080"/>
<dbReference type="Pfam" id="PF00196">
    <property type="entry name" value="GerE"/>
    <property type="match status" value="1"/>
</dbReference>
<dbReference type="Gene3D" id="1.10.10.10">
    <property type="entry name" value="Winged helix-like DNA-binding domain superfamily/Winged helix DNA-binding domain"/>
    <property type="match status" value="1"/>
</dbReference>
<comment type="caution">
    <text evidence="5">The sequence shown here is derived from an EMBL/GenBank/DDBJ whole genome shotgun (WGS) entry which is preliminary data.</text>
</comment>
<dbReference type="PANTHER" id="PTHR44688">
    <property type="entry name" value="DNA-BINDING TRANSCRIPTIONAL ACTIVATOR DEVR_DOSR"/>
    <property type="match status" value="1"/>
</dbReference>
<dbReference type="InterPro" id="IPR000792">
    <property type="entry name" value="Tscrpt_reg_LuxR_C"/>
</dbReference>
<accession>L8PHS0</accession>
<dbReference type="RefSeq" id="WP_003999460.1">
    <property type="nucleotide sequence ID" value="NZ_AMLP01000124.1"/>
</dbReference>
<dbReference type="Proteomes" id="UP000011205">
    <property type="component" value="Unassembled WGS sequence"/>
</dbReference>
<evidence type="ECO:0000313" key="5">
    <source>
        <dbReference type="EMBL" id="ELS54942.1"/>
    </source>
</evidence>
<dbReference type="InterPro" id="IPR036388">
    <property type="entry name" value="WH-like_DNA-bd_sf"/>
</dbReference>
<reference evidence="5 6" key="1">
    <citation type="journal article" date="2013" name="Genome Announc.">
        <title>Draft Genome Sequence of Streptomyces viridochromogenes Strain Tu57, Producer of Avilamycin.</title>
        <authorList>
            <person name="Gruning B.A."/>
            <person name="Erxleben A."/>
            <person name="Hahnlein A."/>
            <person name="Gunther S."/>
        </authorList>
    </citation>
    <scope>NUCLEOTIDE SEQUENCE [LARGE SCALE GENOMIC DNA]</scope>
    <source>
        <strain evidence="5 6">Tue57</strain>
    </source>
</reference>
<dbReference type="EMBL" id="AMLP01000124">
    <property type="protein sequence ID" value="ELS54942.1"/>
    <property type="molecule type" value="Genomic_DNA"/>
</dbReference>
<proteinExistence type="predicted"/>
<dbReference type="InterPro" id="IPR016032">
    <property type="entry name" value="Sig_transdc_resp-reg_C-effctor"/>
</dbReference>
<protein>
    <submittedName>
        <fullName evidence="5">Putative two component system response regulator</fullName>
    </submittedName>
</protein>
<evidence type="ECO:0000259" key="4">
    <source>
        <dbReference type="PROSITE" id="PS50043"/>
    </source>
</evidence>
<dbReference type="GO" id="GO:0006355">
    <property type="term" value="P:regulation of DNA-templated transcription"/>
    <property type="evidence" value="ECO:0007669"/>
    <property type="project" value="InterPro"/>
</dbReference>